<keyword evidence="1" id="KW-0408">Iron</keyword>
<protein>
    <recommendedName>
        <fullName evidence="1">DNA polymerase epsilon catalytic subunit</fullName>
        <ecNumber evidence="1">2.7.7.7</ecNumber>
    </recommendedName>
</protein>
<dbReference type="GO" id="GO:0003677">
    <property type="term" value="F:DNA binding"/>
    <property type="evidence" value="ECO:0007669"/>
    <property type="project" value="UniProtKB-KW"/>
</dbReference>
<gene>
    <name evidence="2" type="ORF">TPC1_12774</name>
</gene>
<comment type="subcellular location">
    <subcellularLocation>
        <location evidence="1">Nucleus</location>
    </subcellularLocation>
</comment>
<dbReference type="GO" id="GO:0008270">
    <property type="term" value="F:zinc ion binding"/>
    <property type="evidence" value="ECO:0007669"/>
    <property type="project" value="UniProtKB-KW"/>
</dbReference>
<keyword evidence="1" id="KW-0239">DNA-directed DNA polymerase</keyword>
<comment type="function">
    <text evidence="1">DNA polymerase II participates in chromosomal DNA replication.</text>
</comment>
<sequence length="80" mass="9913">CKRYMTWMWRGIYYPCSIQEYNMVCQQISSEKTWKFLNDQERQEKVKKQLDTFCQKTYHAKQKTIEQLKESCVCQRENPF</sequence>
<dbReference type="GO" id="GO:0006272">
    <property type="term" value="P:leading strand elongation"/>
    <property type="evidence" value="ECO:0007669"/>
    <property type="project" value="TreeGrafter"/>
</dbReference>
<organism evidence="2">
    <name type="scientific">Trepomonas sp. PC1</name>
    <dbReference type="NCBI Taxonomy" id="1076344"/>
    <lineage>
        <taxon>Eukaryota</taxon>
        <taxon>Metamonada</taxon>
        <taxon>Diplomonadida</taxon>
        <taxon>Hexamitidae</taxon>
        <taxon>Hexamitinae</taxon>
        <taxon>Trepomonas</taxon>
    </lineage>
</organism>
<dbReference type="GO" id="GO:0008622">
    <property type="term" value="C:epsilon DNA polymerase complex"/>
    <property type="evidence" value="ECO:0007669"/>
    <property type="project" value="InterPro"/>
</dbReference>
<feature type="non-terminal residue" evidence="2">
    <location>
        <position position="1"/>
    </location>
</feature>
<keyword evidence="1" id="KW-0548">Nucleotidyltransferase</keyword>
<keyword evidence="1" id="KW-0863">Zinc-finger</keyword>
<dbReference type="GO" id="GO:0006287">
    <property type="term" value="P:base-excision repair, gap-filling"/>
    <property type="evidence" value="ECO:0007669"/>
    <property type="project" value="TreeGrafter"/>
</dbReference>
<keyword evidence="1" id="KW-0411">Iron-sulfur</keyword>
<dbReference type="GO" id="GO:0003887">
    <property type="term" value="F:DNA-directed DNA polymerase activity"/>
    <property type="evidence" value="ECO:0007669"/>
    <property type="project" value="UniProtKB-KW"/>
</dbReference>
<dbReference type="AlphaFoldDB" id="A0A146KH09"/>
<dbReference type="GO" id="GO:0006297">
    <property type="term" value="P:nucleotide-excision repair, DNA gap filling"/>
    <property type="evidence" value="ECO:0007669"/>
    <property type="project" value="TreeGrafter"/>
</dbReference>
<comment type="similarity">
    <text evidence="1">Belongs to the DNA polymerase type-B family.</text>
</comment>
<dbReference type="GO" id="GO:0008310">
    <property type="term" value="F:single-stranded DNA 3'-5' DNA exonuclease activity"/>
    <property type="evidence" value="ECO:0007669"/>
    <property type="project" value="TreeGrafter"/>
</dbReference>
<dbReference type="GO" id="GO:0045004">
    <property type="term" value="P:DNA replication proofreading"/>
    <property type="evidence" value="ECO:0007669"/>
    <property type="project" value="TreeGrafter"/>
</dbReference>
<keyword evidence="1" id="KW-0004">4Fe-4S</keyword>
<feature type="non-terminal residue" evidence="2">
    <location>
        <position position="80"/>
    </location>
</feature>
<evidence type="ECO:0000256" key="1">
    <source>
        <dbReference type="RuleBase" id="RU365029"/>
    </source>
</evidence>
<keyword evidence="1" id="KW-0235">DNA replication</keyword>
<name>A0A146KH09_9EUKA</name>
<comment type="catalytic activity">
    <reaction evidence="1">
        <text>DNA(n) + a 2'-deoxyribonucleoside 5'-triphosphate = DNA(n+1) + diphosphate</text>
        <dbReference type="Rhea" id="RHEA:22508"/>
        <dbReference type="Rhea" id="RHEA-COMP:17339"/>
        <dbReference type="Rhea" id="RHEA-COMP:17340"/>
        <dbReference type="ChEBI" id="CHEBI:33019"/>
        <dbReference type="ChEBI" id="CHEBI:61560"/>
        <dbReference type="ChEBI" id="CHEBI:173112"/>
        <dbReference type="EC" id="2.7.7.7"/>
    </reaction>
</comment>
<keyword evidence="1" id="KW-0479">Metal-binding</keyword>
<dbReference type="GO" id="GO:0000278">
    <property type="term" value="P:mitotic cell cycle"/>
    <property type="evidence" value="ECO:0007669"/>
    <property type="project" value="TreeGrafter"/>
</dbReference>
<dbReference type="GO" id="GO:0051539">
    <property type="term" value="F:4 iron, 4 sulfur cluster binding"/>
    <property type="evidence" value="ECO:0007669"/>
    <property type="project" value="UniProtKB-KW"/>
</dbReference>
<dbReference type="PANTHER" id="PTHR10670">
    <property type="entry name" value="DNA POLYMERASE EPSILON CATALYTIC SUBUNIT A"/>
    <property type="match status" value="1"/>
</dbReference>
<evidence type="ECO:0000313" key="2">
    <source>
        <dbReference type="EMBL" id="JAP94539.1"/>
    </source>
</evidence>
<reference evidence="2" key="1">
    <citation type="submission" date="2015-07" db="EMBL/GenBank/DDBJ databases">
        <title>Adaptation to a free-living lifestyle via gene acquisitions in the diplomonad Trepomonas sp. PC1.</title>
        <authorList>
            <person name="Xu F."/>
            <person name="Jerlstrom-Hultqvist J."/>
            <person name="Kolisko M."/>
            <person name="Simpson A.G.B."/>
            <person name="Roger A.J."/>
            <person name="Svard S.G."/>
            <person name="Andersson J.O."/>
        </authorList>
    </citation>
    <scope>NUCLEOTIDE SEQUENCE</scope>
    <source>
        <strain evidence="2">PC1</strain>
    </source>
</reference>
<proteinExistence type="inferred from homology"/>
<dbReference type="EC" id="2.7.7.7" evidence="1"/>
<dbReference type="EMBL" id="GDID01002067">
    <property type="protein sequence ID" value="JAP94539.1"/>
    <property type="molecule type" value="Transcribed_RNA"/>
</dbReference>
<dbReference type="InterPro" id="IPR029703">
    <property type="entry name" value="POL2"/>
</dbReference>
<accession>A0A146KH09</accession>
<comment type="cofactor">
    <cofactor evidence="1">
        <name>[4Fe-4S] cluster</name>
        <dbReference type="ChEBI" id="CHEBI:49883"/>
    </cofactor>
</comment>
<keyword evidence="1" id="KW-0238">DNA-binding</keyword>
<dbReference type="PANTHER" id="PTHR10670:SF0">
    <property type="entry name" value="DNA POLYMERASE EPSILON CATALYTIC SUBUNIT A"/>
    <property type="match status" value="1"/>
</dbReference>
<keyword evidence="1" id="KW-0808">Transferase</keyword>
<keyword evidence="1" id="KW-0539">Nucleus</keyword>
<keyword evidence="1" id="KW-0862">Zinc</keyword>